<dbReference type="GO" id="GO:0004557">
    <property type="term" value="F:alpha-galactosidase activity"/>
    <property type="evidence" value="ECO:0007669"/>
    <property type="project" value="InterPro"/>
</dbReference>
<proteinExistence type="predicted"/>
<dbReference type="CDD" id="cd14791">
    <property type="entry name" value="GH36"/>
    <property type="match status" value="1"/>
</dbReference>
<dbReference type="AlphaFoldDB" id="A0A2P8GVX7"/>
<dbReference type="RefSeq" id="WP_106563186.1">
    <property type="nucleotide sequence ID" value="NZ_PYAU01000001.1"/>
</dbReference>
<reference evidence="2 4" key="1">
    <citation type="submission" date="2018-03" db="EMBL/GenBank/DDBJ databases">
        <title>Genomic Encyclopedia of Archaeal and Bacterial Type Strains, Phase II (KMG-II): from individual species to whole genera.</title>
        <authorList>
            <person name="Goeker M."/>
        </authorList>
    </citation>
    <scope>NUCLEOTIDE SEQUENCE [LARGE SCALE GENOMIC DNA]</scope>
    <source>
        <strain evidence="2 4">DSM 21548</strain>
    </source>
</reference>
<organism evidence="2 4">
    <name type="scientific">Labedella gwakjiensis</name>
    <dbReference type="NCBI Taxonomy" id="390269"/>
    <lineage>
        <taxon>Bacteria</taxon>
        <taxon>Bacillati</taxon>
        <taxon>Actinomycetota</taxon>
        <taxon>Actinomycetes</taxon>
        <taxon>Micrococcales</taxon>
        <taxon>Microbacteriaceae</taxon>
        <taxon>Labedella</taxon>
    </lineage>
</organism>
<dbReference type="GO" id="GO:0016052">
    <property type="term" value="P:carbohydrate catabolic process"/>
    <property type="evidence" value="ECO:0007669"/>
    <property type="project" value="InterPro"/>
</dbReference>
<evidence type="ECO:0000313" key="5">
    <source>
        <dbReference type="Proteomes" id="UP000268291"/>
    </source>
</evidence>
<dbReference type="Pfam" id="PF02065">
    <property type="entry name" value="Melibiase"/>
    <property type="match status" value="1"/>
</dbReference>
<dbReference type="InterPro" id="IPR038417">
    <property type="entry name" value="Alpga-gal_N_sf"/>
</dbReference>
<keyword evidence="5" id="KW-1185">Reference proteome</keyword>
<name>A0A2P8GVX7_9MICO</name>
<evidence type="ECO:0000313" key="3">
    <source>
        <dbReference type="EMBL" id="RUQ87319.1"/>
    </source>
</evidence>
<dbReference type="PRINTS" id="PR00743">
    <property type="entry name" value="GLHYDRLASE36"/>
</dbReference>
<evidence type="ECO:0000256" key="1">
    <source>
        <dbReference type="SAM" id="MobiDB-lite"/>
    </source>
</evidence>
<dbReference type="OrthoDB" id="9758822at2"/>
<reference evidence="3 5" key="2">
    <citation type="submission" date="2018-12" db="EMBL/GenBank/DDBJ databases">
        <authorList>
            <person name="hu s."/>
            <person name="Xu Y."/>
            <person name="Xu B."/>
            <person name="Li F."/>
        </authorList>
    </citation>
    <scope>NUCLEOTIDE SEQUENCE [LARGE SCALE GENOMIC DNA]</scope>
    <source>
        <strain evidence="3 5">KSW2-17</strain>
    </source>
</reference>
<dbReference type="Gene3D" id="3.20.20.70">
    <property type="entry name" value="Aldolase class I"/>
    <property type="match status" value="1"/>
</dbReference>
<dbReference type="Proteomes" id="UP000268291">
    <property type="component" value="Unassembled WGS sequence"/>
</dbReference>
<dbReference type="SUPFAM" id="SSF51445">
    <property type="entry name" value="(Trans)glycosidases"/>
    <property type="match status" value="1"/>
</dbReference>
<evidence type="ECO:0000313" key="2">
    <source>
        <dbReference type="EMBL" id="PSL38131.1"/>
    </source>
</evidence>
<dbReference type="InterPro" id="IPR017853">
    <property type="entry name" value="GH"/>
</dbReference>
<protein>
    <submittedName>
        <fullName evidence="2">Alpha-galactosidase</fullName>
    </submittedName>
</protein>
<gene>
    <name evidence="2" type="ORF">CLV49_1743</name>
    <name evidence="3" type="ORF">ELQ93_10490</name>
</gene>
<dbReference type="EMBL" id="PYAU01000001">
    <property type="protein sequence ID" value="PSL38131.1"/>
    <property type="molecule type" value="Genomic_DNA"/>
</dbReference>
<accession>A0A2P8GVX7</accession>
<dbReference type="Gene3D" id="2.70.98.60">
    <property type="entry name" value="alpha-galactosidase from lactobacil brevis"/>
    <property type="match status" value="1"/>
</dbReference>
<dbReference type="InterPro" id="IPR013785">
    <property type="entry name" value="Aldolase_TIM"/>
</dbReference>
<evidence type="ECO:0000313" key="4">
    <source>
        <dbReference type="Proteomes" id="UP000241203"/>
    </source>
</evidence>
<sequence length="656" mass="71125">MTPRPAEPILLDGRPLLHPLASIAAAGVDHHRRMIERGPDGRVWEFALELRSTGSVELSGLDAVRARLDIDDAAPWRTLWFTSSWGAEFAPIEGELDLPLRLGVSSGRSSHGMHPWLGLTRAGAAMIVSPAWSGNWHISIDAHGLLTAGISPDGFRTVVTPEAPVVAPPVFVAVGSDLDAAAAALARAVARDVVPRSPASEAIPVEWNHWWPYEDADISADVFRRNAVVAASVGIETVTLDAGWFGRADAASDWQRERGDWDAVNGARFPQGLPALADDVRALGLDFGVWLEPEAVGADARLRRERPELIAARRSPAPASPSITVSLDPRDPTFLGYVCLGSPQGRDFVRDTISRVITDTGARWLKLDFNVDPGAGCDRTDHGHGAYDGLYRHYRGLYAVLDDVRASHPEVVLEACSSGGLRIDLGLAAHTHCAFLSDPDWTEHHLQALWGASLMLPPVAMLHWSWSQWRGDNPDQERDWSGLSTSAFAAMLRPAMLQRFGVSMRLEDLSPELRDCLREHLRLYREEIAPLVRAGELRRLTPPPLRGGGGERVPAFQLSDGDHHVVVGTVLPGGTTPRRQRVDGLDLDRDYRIRNIDAGSEAVVSGARLGREGVAVDPGAESWVLLVEAVRSPVASGDAPDTPELGALVPPSPDRI</sequence>
<dbReference type="InterPro" id="IPR002252">
    <property type="entry name" value="Glyco_hydro_36"/>
</dbReference>
<comment type="caution">
    <text evidence="2">The sequence shown here is derived from an EMBL/GenBank/DDBJ whole genome shotgun (WGS) entry which is preliminary data.</text>
</comment>
<dbReference type="EMBL" id="RZGY01000001">
    <property type="protein sequence ID" value="RUQ87319.1"/>
    <property type="molecule type" value="Genomic_DNA"/>
</dbReference>
<dbReference type="Proteomes" id="UP000241203">
    <property type="component" value="Unassembled WGS sequence"/>
</dbReference>
<feature type="region of interest" description="Disordered" evidence="1">
    <location>
        <begin position="634"/>
        <end position="656"/>
    </location>
</feature>